<dbReference type="AlphaFoldDB" id="A0A317USZ1"/>
<organism evidence="6 7">
    <name type="scientific">Aspergillus heteromorphus CBS 117.55</name>
    <dbReference type="NCBI Taxonomy" id="1448321"/>
    <lineage>
        <taxon>Eukaryota</taxon>
        <taxon>Fungi</taxon>
        <taxon>Dikarya</taxon>
        <taxon>Ascomycota</taxon>
        <taxon>Pezizomycotina</taxon>
        <taxon>Eurotiomycetes</taxon>
        <taxon>Eurotiomycetidae</taxon>
        <taxon>Eurotiales</taxon>
        <taxon>Aspergillaceae</taxon>
        <taxon>Aspergillus</taxon>
        <taxon>Aspergillus subgen. Circumdati</taxon>
    </lineage>
</organism>
<comment type="cofactor">
    <cofactor evidence="1">
        <name>Zn(2+)</name>
        <dbReference type="ChEBI" id="CHEBI:29105"/>
    </cofactor>
</comment>
<evidence type="ECO:0000256" key="5">
    <source>
        <dbReference type="ARBA" id="ARBA00023027"/>
    </source>
</evidence>
<keyword evidence="3" id="KW-0479">Metal-binding</keyword>
<dbReference type="Gene3D" id="3.90.180.10">
    <property type="entry name" value="Medium-chain alcohol dehydrogenases, catalytic domain"/>
    <property type="match status" value="2"/>
</dbReference>
<evidence type="ECO:0000256" key="3">
    <source>
        <dbReference type="ARBA" id="ARBA00022723"/>
    </source>
</evidence>
<dbReference type="Gene3D" id="3.40.50.720">
    <property type="entry name" value="NAD(P)-binding Rossmann-like Domain"/>
    <property type="match status" value="2"/>
</dbReference>
<evidence type="ECO:0000313" key="7">
    <source>
        <dbReference type="Proteomes" id="UP000247233"/>
    </source>
</evidence>
<dbReference type="OrthoDB" id="256333at2759"/>
<comment type="caution">
    <text evidence="6">The sequence shown here is derived from an EMBL/GenBank/DDBJ whole genome shotgun (WGS) entry which is preliminary data.</text>
</comment>
<protein>
    <recommendedName>
        <fullName evidence="8">NAD(P)-binding protein</fullName>
    </recommendedName>
</protein>
<evidence type="ECO:0008006" key="8">
    <source>
        <dbReference type="Google" id="ProtNLM"/>
    </source>
</evidence>
<dbReference type="GO" id="GO:0046872">
    <property type="term" value="F:metal ion binding"/>
    <property type="evidence" value="ECO:0007669"/>
    <property type="project" value="UniProtKB-KW"/>
</dbReference>
<dbReference type="PANTHER" id="PTHR42813">
    <property type="entry name" value="ZINC-TYPE ALCOHOL DEHYDROGENASE-LIKE"/>
    <property type="match status" value="1"/>
</dbReference>
<gene>
    <name evidence="6" type="ORF">BO70DRAFT_401379</name>
</gene>
<dbReference type="InterPro" id="IPR036291">
    <property type="entry name" value="NAD(P)-bd_dom_sf"/>
</dbReference>
<dbReference type="GeneID" id="37069213"/>
<evidence type="ECO:0000256" key="4">
    <source>
        <dbReference type="ARBA" id="ARBA00022833"/>
    </source>
</evidence>
<reference evidence="6 7" key="1">
    <citation type="submission" date="2016-12" db="EMBL/GenBank/DDBJ databases">
        <title>The genomes of Aspergillus section Nigri reveals drivers in fungal speciation.</title>
        <authorList>
            <consortium name="DOE Joint Genome Institute"/>
            <person name="Vesth T.C."/>
            <person name="Nybo J."/>
            <person name="Theobald S."/>
            <person name="Brandl J."/>
            <person name="Frisvad J.C."/>
            <person name="Nielsen K.F."/>
            <person name="Lyhne E.K."/>
            <person name="Kogle M.E."/>
            <person name="Kuo A."/>
            <person name="Riley R."/>
            <person name="Clum A."/>
            <person name="Nolan M."/>
            <person name="Lipzen A."/>
            <person name="Salamov A."/>
            <person name="Henrissat B."/>
            <person name="Wiebenga A."/>
            <person name="De Vries R.P."/>
            <person name="Grigoriev I.V."/>
            <person name="Mortensen U.H."/>
            <person name="Andersen M.R."/>
            <person name="Baker S.E."/>
        </authorList>
    </citation>
    <scope>NUCLEOTIDE SEQUENCE [LARGE SCALE GENOMIC DNA]</scope>
    <source>
        <strain evidence="6 7">CBS 117.55</strain>
    </source>
</reference>
<evidence type="ECO:0000313" key="6">
    <source>
        <dbReference type="EMBL" id="PWY64248.1"/>
    </source>
</evidence>
<dbReference type="STRING" id="1448321.A0A317USZ1"/>
<dbReference type="Proteomes" id="UP000247233">
    <property type="component" value="Unassembled WGS sequence"/>
</dbReference>
<evidence type="ECO:0000256" key="2">
    <source>
        <dbReference type="ARBA" id="ARBA00008072"/>
    </source>
</evidence>
<dbReference type="SUPFAM" id="SSF51735">
    <property type="entry name" value="NAD(P)-binding Rossmann-fold domains"/>
    <property type="match status" value="1"/>
</dbReference>
<dbReference type="RefSeq" id="XP_025394220.1">
    <property type="nucleotide sequence ID" value="XM_025546976.1"/>
</dbReference>
<dbReference type="PANTHER" id="PTHR42813:SF3">
    <property type="entry name" value="GLUTATHIONE-INDEPENDENT FORMALDEHYDE DEHYDROGENASE"/>
    <property type="match status" value="1"/>
</dbReference>
<name>A0A317USZ1_9EURO</name>
<dbReference type="EMBL" id="MSFL01000066">
    <property type="protein sequence ID" value="PWY64248.1"/>
    <property type="molecule type" value="Genomic_DNA"/>
</dbReference>
<evidence type="ECO:0000256" key="1">
    <source>
        <dbReference type="ARBA" id="ARBA00001947"/>
    </source>
</evidence>
<keyword evidence="5" id="KW-0520">NAD</keyword>
<accession>A0A317USZ1</accession>
<sequence length="291" mass="31542">MLQSCIIGTKGGNSTIHQRTSPVRWRTTTAKGELPTWSPSGILSYMTNTVTDDNLDLSIHFQIEFMLQGIDAISPREENEYRTQPPLRQKTPITLLTDIFPTAWYALDCAGFQSGDTVAIFGAGPVGLLCAYAALFRGASRVYSIDYILAREPRGVRRSCDCVGLEAEESVVLNNCVRVTEPTGGIGFIGEYVPAPKGPAPGVPLANAAEGVFPVLVGELWVKALSLKGGGAEIHSLQPFLRDLVESGKVKPSFVVDEVLDGLEDVPEAYRRFEKREFVKAVVQLGKGKGV</sequence>
<keyword evidence="7" id="KW-1185">Reference proteome</keyword>
<dbReference type="VEuPathDB" id="FungiDB:BO70DRAFT_401379"/>
<comment type="similarity">
    <text evidence="2">Belongs to the zinc-containing alcohol dehydrogenase family.</text>
</comment>
<keyword evidence="4" id="KW-0862">Zinc</keyword>
<proteinExistence type="inferred from homology"/>